<dbReference type="EMBL" id="CAJNJA010047547">
    <property type="protein sequence ID" value="CAE7824877.1"/>
    <property type="molecule type" value="Genomic_DNA"/>
</dbReference>
<evidence type="ECO:0000313" key="1">
    <source>
        <dbReference type="EMBL" id="CAE7824877.1"/>
    </source>
</evidence>
<evidence type="ECO:0000313" key="2">
    <source>
        <dbReference type="Proteomes" id="UP000601435"/>
    </source>
</evidence>
<reference evidence="1" key="1">
    <citation type="submission" date="2021-02" db="EMBL/GenBank/DDBJ databases">
        <authorList>
            <person name="Dougan E. K."/>
            <person name="Rhodes N."/>
            <person name="Thang M."/>
            <person name="Chan C."/>
        </authorList>
    </citation>
    <scope>NUCLEOTIDE SEQUENCE</scope>
</reference>
<comment type="caution">
    <text evidence="1">The sequence shown here is derived from an EMBL/GenBank/DDBJ whole genome shotgun (WGS) entry which is preliminary data.</text>
</comment>
<sequence>MPAQLKYSCILRFGSFQATCRGSFRKSQLQFNWQAAVDEDGDTVQVSQGSCPEGTELWCQRHPETLVERTTPFASLRGISKWSKLPFAKVGRSAARYGHDLSTLFEMRAETSLPMVQSQREAPALAQSSGRAFRCELRLLRPGDLALLEDVRHSFRKCDGYRIFSDRRPIGSEDDVDIVVVSVTQQPTSRGDDHWLYHRNMVGLMPAWKHMLESDVHSQYDWFLNVEFDHLLVPSLLRKTIAEYLSILRTGKKEQQRSAHGPLLLMFGNAFAFNRELVTDMGGQWTVLGQTAPAGQAAAGCPTFMEGRFEWPDSCSQDIVYPNMVSVLAPPVPAYGAPGCGQKPNDFPLACFEYSRQPVLDTGLDQIGLVQEVIAVRNLASEALSN</sequence>
<keyword evidence="2" id="KW-1185">Reference proteome</keyword>
<name>A0A812ZG41_9DINO</name>
<feature type="non-terminal residue" evidence="1">
    <location>
        <position position="1"/>
    </location>
</feature>
<organism evidence="1 2">
    <name type="scientific">Symbiodinium necroappetens</name>
    <dbReference type="NCBI Taxonomy" id="1628268"/>
    <lineage>
        <taxon>Eukaryota</taxon>
        <taxon>Sar</taxon>
        <taxon>Alveolata</taxon>
        <taxon>Dinophyceae</taxon>
        <taxon>Suessiales</taxon>
        <taxon>Symbiodiniaceae</taxon>
        <taxon>Symbiodinium</taxon>
    </lineage>
</organism>
<proteinExistence type="predicted"/>
<dbReference type="Proteomes" id="UP000601435">
    <property type="component" value="Unassembled WGS sequence"/>
</dbReference>
<gene>
    <name evidence="1" type="ORF">SNEC2469_LOCUS24591</name>
</gene>
<dbReference type="OrthoDB" id="442625at2759"/>
<protein>
    <submittedName>
        <fullName evidence="1">Uncharacterized protein</fullName>
    </submittedName>
</protein>
<dbReference type="AlphaFoldDB" id="A0A812ZG41"/>
<accession>A0A812ZG41</accession>